<sequence length="352" mass="38142">MSSKTMRTLVQTAYGEPSKVLQIVTVPTPTIDDSSDKLLVRVRAVSINPLDYMVIRGQLKVAWTDPMPAVVGHDVSGVVVKAGRKTGFKEGDEVYGFMSLNAQGSASDYCVIYSRNCALKPKSLSHEEAACLPMVGETAIQALRHHKGPKGTAFIPAGLGGVGSIALQLAKSYAGFQRTITTVSTAKVDLVKQHIKDVDEVIDYKKVDPATAIPAGSCDFVLDQFGKPAQYVRYMRKPSGSGAQDKPSIISIAAPPSAQKAQQAWERPTSWPLATMLNLLDWWTRLWIPGWIHYDSFGALQSSSDLKIIADLVDQGKVRPVVDKVFPLDQAIEAIALAELKPAGKVVIRISE</sequence>
<dbReference type="InterPro" id="IPR013154">
    <property type="entry name" value="ADH-like_N"/>
</dbReference>
<dbReference type="InterPro" id="IPR050700">
    <property type="entry name" value="YIM1/Zinc_Alcohol_DH_Fams"/>
</dbReference>
<dbReference type="AlphaFoldDB" id="A0A165DFP4"/>
<feature type="domain" description="Enoyl reductase (ER)" evidence="1">
    <location>
        <begin position="19"/>
        <end position="348"/>
    </location>
</feature>
<proteinExistence type="predicted"/>
<dbReference type="Pfam" id="PF08240">
    <property type="entry name" value="ADH_N"/>
    <property type="match status" value="1"/>
</dbReference>
<evidence type="ECO:0000259" key="1">
    <source>
        <dbReference type="SMART" id="SM00829"/>
    </source>
</evidence>
<dbReference type="GO" id="GO:0005739">
    <property type="term" value="C:mitochondrion"/>
    <property type="evidence" value="ECO:0007669"/>
    <property type="project" value="TreeGrafter"/>
</dbReference>
<dbReference type="Proteomes" id="UP000076842">
    <property type="component" value="Unassembled WGS sequence"/>
</dbReference>
<evidence type="ECO:0000313" key="2">
    <source>
        <dbReference type="EMBL" id="KZT52711.1"/>
    </source>
</evidence>
<dbReference type="OrthoDB" id="9930022at2759"/>
<name>A0A165DFP4_9BASI</name>
<dbReference type="CDD" id="cd05289">
    <property type="entry name" value="MDR_like_2"/>
    <property type="match status" value="1"/>
</dbReference>
<dbReference type="InParanoid" id="A0A165DFP4"/>
<dbReference type="GO" id="GO:0016491">
    <property type="term" value="F:oxidoreductase activity"/>
    <property type="evidence" value="ECO:0007669"/>
    <property type="project" value="InterPro"/>
</dbReference>
<gene>
    <name evidence="2" type="ORF">CALCODRAFT_501980</name>
</gene>
<dbReference type="Gene3D" id="3.40.50.720">
    <property type="entry name" value="NAD(P)-binding Rossmann-like Domain"/>
    <property type="match status" value="1"/>
</dbReference>
<dbReference type="SUPFAM" id="SSF51735">
    <property type="entry name" value="NAD(P)-binding Rossmann-fold domains"/>
    <property type="match status" value="1"/>
</dbReference>
<dbReference type="PANTHER" id="PTHR11695">
    <property type="entry name" value="ALCOHOL DEHYDROGENASE RELATED"/>
    <property type="match status" value="1"/>
</dbReference>
<keyword evidence="3" id="KW-1185">Reference proteome</keyword>
<dbReference type="SMART" id="SM00829">
    <property type="entry name" value="PKS_ER"/>
    <property type="match status" value="1"/>
</dbReference>
<dbReference type="SUPFAM" id="SSF50129">
    <property type="entry name" value="GroES-like"/>
    <property type="match status" value="1"/>
</dbReference>
<dbReference type="STRING" id="1353952.A0A165DFP4"/>
<dbReference type="Gene3D" id="3.90.180.10">
    <property type="entry name" value="Medium-chain alcohol dehydrogenases, catalytic domain"/>
    <property type="match status" value="1"/>
</dbReference>
<dbReference type="InterPro" id="IPR036291">
    <property type="entry name" value="NAD(P)-bd_dom_sf"/>
</dbReference>
<protein>
    <submittedName>
        <fullName evidence="2">GroES-like protein</fullName>
    </submittedName>
</protein>
<organism evidence="2 3">
    <name type="scientific">Calocera cornea HHB12733</name>
    <dbReference type="NCBI Taxonomy" id="1353952"/>
    <lineage>
        <taxon>Eukaryota</taxon>
        <taxon>Fungi</taxon>
        <taxon>Dikarya</taxon>
        <taxon>Basidiomycota</taxon>
        <taxon>Agaricomycotina</taxon>
        <taxon>Dacrymycetes</taxon>
        <taxon>Dacrymycetales</taxon>
        <taxon>Dacrymycetaceae</taxon>
        <taxon>Calocera</taxon>
    </lineage>
</organism>
<dbReference type="InterPro" id="IPR011032">
    <property type="entry name" value="GroES-like_sf"/>
</dbReference>
<dbReference type="EMBL" id="KV424058">
    <property type="protein sequence ID" value="KZT52711.1"/>
    <property type="molecule type" value="Genomic_DNA"/>
</dbReference>
<reference evidence="2 3" key="1">
    <citation type="journal article" date="2016" name="Mol. Biol. Evol.">
        <title>Comparative Genomics of Early-Diverging Mushroom-Forming Fungi Provides Insights into the Origins of Lignocellulose Decay Capabilities.</title>
        <authorList>
            <person name="Nagy L.G."/>
            <person name="Riley R."/>
            <person name="Tritt A."/>
            <person name="Adam C."/>
            <person name="Daum C."/>
            <person name="Floudas D."/>
            <person name="Sun H."/>
            <person name="Yadav J.S."/>
            <person name="Pangilinan J."/>
            <person name="Larsson K.H."/>
            <person name="Matsuura K."/>
            <person name="Barry K."/>
            <person name="Labutti K."/>
            <person name="Kuo R."/>
            <person name="Ohm R.A."/>
            <person name="Bhattacharya S.S."/>
            <person name="Shirouzu T."/>
            <person name="Yoshinaga Y."/>
            <person name="Martin F.M."/>
            <person name="Grigoriev I.V."/>
            <person name="Hibbett D.S."/>
        </authorList>
    </citation>
    <scope>NUCLEOTIDE SEQUENCE [LARGE SCALE GENOMIC DNA]</scope>
    <source>
        <strain evidence="2 3">HHB12733</strain>
    </source>
</reference>
<dbReference type="PANTHER" id="PTHR11695:SF294">
    <property type="entry name" value="RETICULON-4-INTERACTING PROTEIN 1, MITOCHONDRIAL"/>
    <property type="match status" value="1"/>
</dbReference>
<dbReference type="InterPro" id="IPR020843">
    <property type="entry name" value="ER"/>
</dbReference>
<dbReference type="Pfam" id="PF13602">
    <property type="entry name" value="ADH_zinc_N_2"/>
    <property type="match status" value="1"/>
</dbReference>
<accession>A0A165DFP4</accession>
<evidence type="ECO:0000313" key="3">
    <source>
        <dbReference type="Proteomes" id="UP000076842"/>
    </source>
</evidence>